<evidence type="ECO:0000259" key="2">
    <source>
        <dbReference type="Pfam" id="PF13439"/>
    </source>
</evidence>
<dbReference type="RefSeq" id="WP_271202212.1">
    <property type="nucleotide sequence ID" value="NZ_BSFL01000005.1"/>
</dbReference>
<dbReference type="Gene3D" id="3.40.50.2000">
    <property type="entry name" value="Glycogen Phosphorylase B"/>
    <property type="match status" value="2"/>
</dbReference>
<accession>A0A9W6JSX7</accession>
<gene>
    <name evidence="3" type="ORF">GCM10008174_34750</name>
</gene>
<keyword evidence="3" id="KW-0808">Transferase</keyword>
<name>A0A9W6JSX7_9HYPH</name>
<protein>
    <submittedName>
        <fullName evidence="3">Glycosyl transferase</fullName>
    </submittedName>
</protein>
<feature type="domain" description="Glycosyltransferase subfamily 4-like N-terminal" evidence="2">
    <location>
        <begin position="21"/>
        <end position="176"/>
    </location>
</feature>
<reference evidence="3" key="1">
    <citation type="journal article" date="2014" name="Int. J. Syst. Evol. Microbiol.">
        <title>Complete genome sequence of Corynebacterium casei LMG S-19264T (=DSM 44701T), isolated from a smear-ripened cheese.</title>
        <authorList>
            <consortium name="US DOE Joint Genome Institute (JGI-PGF)"/>
            <person name="Walter F."/>
            <person name="Albersmeier A."/>
            <person name="Kalinowski J."/>
            <person name="Ruckert C."/>
        </authorList>
    </citation>
    <scope>NUCLEOTIDE SEQUENCE</scope>
    <source>
        <strain evidence="3">VKM B-2748</strain>
    </source>
</reference>
<evidence type="ECO:0000313" key="3">
    <source>
        <dbReference type="EMBL" id="GLK81734.1"/>
    </source>
</evidence>
<reference evidence="3" key="2">
    <citation type="submission" date="2023-01" db="EMBL/GenBank/DDBJ databases">
        <authorList>
            <person name="Sun Q."/>
            <person name="Evtushenko L."/>
        </authorList>
    </citation>
    <scope>NUCLEOTIDE SEQUENCE</scope>
    <source>
        <strain evidence="3">VKM B-2748</strain>
    </source>
</reference>
<dbReference type="CDD" id="cd03819">
    <property type="entry name" value="GT4_WavL-like"/>
    <property type="match status" value="1"/>
</dbReference>
<dbReference type="PANTHER" id="PTHR45947:SF3">
    <property type="entry name" value="SULFOQUINOVOSYL TRANSFERASE SQD2"/>
    <property type="match status" value="1"/>
</dbReference>
<dbReference type="Proteomes" id="UP001143309">
    <property type="component" value="Unassembled WGS sequence"/>
</dbReference>
<evidence type="ECO:0000313" key="4">
    <source>
        <dbReference type="Proteomes" id="UP001143309"/>
    </source>
</evidence>
<dbReference type="SUPFAM" id="SSF53756">
    <property type="entry name" value="UDP-Glycosyltransferase/glycogen phosphorylase"/>
    <property type="match status" value="1"/>
</dbReference>
<feature type="domain" description="Glycosyl transferase family 1" evidence="1">
    <location>
        <begin position="190"/>
        <end position="363"/>
    </location>
</feature>
<keyword evidence="4" id="KW-1185">Reference proteome</keyword>
<dbReference type="GO" id="GO:0016758">
    <property type="term" value="F:hexosyltransferase activity"/>
    <property type="evidence" value="ECO:0007669"/>
    <property type="project" value="TreeGrafter"/>
</dbReference>
<evidence type="ECO:0000259" key="1">
    <source>
        <dbReference type="Pfam" id="PF00534"/>
    </source>
</evidence>
<dbReference type="Pfam" id="PF13439">
    <property type="entry name" value="Glyco_transf_4"/>
    <property type="match status" value="1"/>
</dbReference>
<organism evidence="3 4">
    <name type="scientific">Methylopila turkensis</name>
    <dbReference type="NCBI Taxonomy" id="1437816"/>
    <lineage>
        <taxon>Bacteria</taxon>
        <taxon>Pseudomonadati</taxon>
        <taxon>Pseudomonadota</taxon>
        <taxon>Alphaproteobacteria</taxon>
        <taxon>Hyphomicrobiales</taxon>
        <taxon>Methylopilaceae</taxon>
        <taxon>Methylopila</taxon>
    </lineage>
</organism>
<dbReference type="InterPro" id="IPR028098">
    <property type="entry name" value="Glyco_trans_4-like_N"/>
</dbReference>
<dbReference type="AlphaFoldDB" id="A0A9W6JSX7"/>
<dbReference type="Pfam" id="PF00534">
    <property type="entry name" value="Glycos_transf_1"/>
    <property type="match status" value="1"/>
</dbReference>
<comment type="caution">
    <text evidence="3">The sequence shown here is derived from an EMBL/GenBank/DDBJ whole genome shotgun (WGS) entry which is preliminary data.</text>
</comment>
<proteinExistence type="predicted"/>
<dbReference type="InterPro" id="IPR001296">
    <property type="entry name" value="Glyco_trans_1"/>
</dbReference>
<dbReference type="EMBL" id="BSFL01000005">
    <property type="protein sequence ID" value="GLK81734.1"/>
    <property type="molecule type" value="Genomic_DNA"/>
</dbReference>
<dbReference type="PANTHER" id="PTHR45947">
    <property type="entry name" value="SULFOQUINOVOSYL TRANSFERASE SQD2"/>
    <property type="match status" value="1"/>
</dbReference>
<sequence length="392" mass="40418">MSAHPLAGRAVLQILPALESGGVERTAVDVAAGLVAVGARALVASEGGRLVAELEAAGGRHVPFPAAAKNPLVMARNVGRLARLIRDEGVDLLHARSRAPAWSALAASRRAGAPFVTTAAGIHKAGSAPKRFYNSVMARGDLVIANSAFTAAHLAARHGPPRGRLVVIPRGVDLARFDPDAVSPERVTALREAWDVPRDAKIVLLAARLTPWKGQSLLLEALARLGRDDVFAVLAGDAQGRGRHRDRLAEEAAALGLGDRVRMPGHVADMAAALAAADVAVVPSLEPEAFGRGVTEAQAMGVPLVAAAHGAVAETVLAPPACADADRTGWLVAPRDARALAGGLAAALALDPAARRALGARARAHVAARYGLEGMIAATLDAYVELLARARR</sequence>
<dbReference type="InterPro" id="IPR050194">
    <property type="entry name" value="Glycosyltransferase_grp1"/>
</dbReference>